<dbReference type="PRINTS" id="PR00953">
    <property type="entry name" value="TYPE3IMRPROT"/>
</dbReference>
<evidence type="ECO:0000313" key="8">
    <source>
        <dbReference type="EMBL" id="MBU3827104.1"/>
    </source>
</evidence>
<reference evidence="8" key="2">
    <citation type="submission" date="2021-04" db="EMBL/GenBank/DDBJ databases">
        <authorList>
            <person name="Gilroy R."/>
        </authorList>
    </citation>
    <scope>NUCLEOTIDE SEQUENCE</scope>
    <source>
        <strain evidence="8">687</strain>
    </source>
</reference>
<evidence type="ECO:0000256" key="2">
    <source>
        <dbReference type="ARBA" id="ARBA00009772"/>
    </source>
</evidence>
<dbReference type="AlphaFoldDB" id="A0A9E2NU68"/>
<comment type="similarity">
    <text evidence="2 7">Belongs to the FliR/MopE/SpaR family.</text>
</comment>
<keyword evidence="3 7" id="KW-1003">Cell membrane</keyword>
<keyword evidence="5 7" id="KW-1133">Transmembrane helix</keyword>
<protein>
    <submittedName>
        <fullName evidence="8">Type III secretion system export apparatus subunit SctT</fullName>
    </submittedName>
</protein>
<feature type="transmembrane region" description="Helical" evidence="7">
    <location>
        <begin position="137"/>
        <end position="160"/>
    </location>
</feature>
<name>A0A9E2NU68_9GAMM</name>
<comment type="caution">
    <text evidence="8">The sequence shown here is derived from an EMBL/GenBank/DDBJ whole genome shotgun (WGS) entry which is preliminary data.</text>
</comment>
<dbReference type="InterPro" id="IPR006304">
    <property type="entry name" value="T3SS_SpaR/YscT"/>
</dbReference>
<dbReference type="GO" id="GO:0006605">
    <property type="term" value="P:protein targeting"/>
    <property type="evidence" value="ECO:0007669"/>
    <property type="project" value="UniProtKB-UniRule"/>
</dbReference>
<feature type="transmembrane region" description="Helical" evidence="7">
    <location>
        <begin position="20"/>
        <end position="38"/>
    </location>
</feature>
<dbReference type="NCBIfam" id="TIGR01401">
    <property type="entry name" value="fliR_like_III"/>
    <property type="match status" value="1"/>
</dbReference>
<dbReference type="GO" id="GO:0005886">
    <property type="term" value="C:plasma membrane"/>
    <property type="evidence" value="ECO:0007669"/>
    <property type="project" value="UniProtKB-SubCell"/>
</dbReference>
<evidence type="ECO:0000313" key="9">
    <source>
        <dbReference type="Proteomes" id="UP000824150"/>
    </source>
</evidence>
<evidence type="ECO:0000256" key="7">
    <source>
        <dbReference type="RuleBase" id="RU362072"/>
    </source>
</evidence>
<sequence length="273" mass="29740">MTELLAFLQTDEVMQNLSAFLLGSVRILMFASMVPFLGPQVAGPVMLPLVLAIYLPLHPLLAAQAIPISMASMGDLLDLLLLLLKEAVIGYLLAYVCACLFYAALCAGIIIDNQRGASMAQGADLLSGAESTPLGNVLFMAVVTLFFSSGAFVNFLNIFYETYVIWSPFELLPSLLDARLAIFTLDNLDFLMVNAVLLCGPFIIVALMCDVSLGLINRFAPQLNVFILSMPIKSGICALLIIFYLGPFLNHFAELFATLNMHFNELKTILAMP</sequence>
<comment type="subcellular location">
    <subcellularLocation>
        <location evidence="1 7">Cell membrane</location>
        <topology evidence="1 7">Multi-pass membrane protein</topology>
    </subcellularLocation>
</comment>
<evidence type="ECO:0000256" key="6">
    <source>
        <dbReference type="ARBA" id="ARBA00023136"/>
    </source>
</evidence>
<evidence type="ECO:0000256" key="3">
    <source>
        <dbReference type="ARBA" id="ARBA00022475"/>
    </source>
</evidence>
<reference evidence="8" key="1">
    <citation type="journal article" date="2021" name="PeerJ">
        <title>Extensive microbial diversity within the chicken gut microbiome revealed by metagenomics and culture.</title>
        <authorList>
            <person name="Gilroy R."/>
            <person name="Ravi A."/>
            <person name="Getino M."/>
            <person name="Pursley I."/>
            <person name="Horton D.L."/>
            <person name="Alikhan N.F."/>
            <person name="Baker D."/>
            <person name="Gharbi K."/>
            <person name="Hall N."/>
            <person name="Watson M."/>
            <person name="Adriaenssens E.M."/>
            <person name="Foster-Nyarko E."/>
            <person name="Jarju S."/>
            <person name="Secka A."/>
            <person name="Antonio M."/>
            <person name="Oren A."/>
            <person name="Chaudhuri R.R."/>
            <person name="La Ragione R."/>
            <person name="Hildebrand F."/>
            <person name="Pallen M.J."/>
        </authorList>
    </citation>
    <scope>NUCLEOTIDE SEQUENCE</scope>
    <source>
        <strain evidence="8">687</strain>
    </source>
</reference>
<dbReference type="InterPro" id="IPR002010">
    <property type="entry name" value="T3SS_IM_R"/>
</dbReference>
<keyword evidence="6 7" id="KW-0472">Membrane</keyword>
<organism evidence="8 9">
    <name type="scientific">Candidatus Anaerobiospirillum merdipullorum</name>
    <dbReference type="NCBI Taxonomy" id="2838450"/>
    <lineage>
        <taxon>Bacteria</taxon>
        <taxon>Pseudomonadati</taxon>
        <taxon>Pseudomonadota</taxon>
        <taxon>Gammaproteobacteria</taxon>
        <taxon>Aeromonadales</taxon>
        <taxon>Succinivibrionaceae</taxon>
        <taxon>Anaerobiospirillum</taxon>
    </lineage>
</organism>
<evidence type="ECO:0000256" key="4">
    <source>
        <dbReference type="ARBA" id="ARBA00022692"/>
    </source>
</evidence>
<accession>A0A9E2NU68</accession>
<evidence type="ECO:0000256" key="5">
    <source>
        <dbReference type="ARBA" id="ARBA00022989"/>
    </source>
</evidence>
<keyword evidence="4 7" id="KW-0812">Transmembrane</keyword>
<feature type="transmembrane region" description="Helical" evidence="7">
    <location>
        <begin position="190"/>
        <end position="213"/>
    </location>
</feature>
<dbReference type="EMBL" id="JAHLFG010000069">
    <property type="protein sequence ID" value="MBU3827104.1"/>
    <property type="molecule type" value="Genomic_DNA"/>
</dbReference>
<dbReference type="PANTHER" id="PTHR30065:SF1">
    <property type="entry name" value="SURFACE PRESENTATION OF ANTIGENS PROTEIN SPAR"/>
    <property type="match status" value="1"/>
</dbReference>
<feature type="transmembrane region" description="Helical" evidence="7">
    <location>
        <begin position="225"/>
        <end position="246"/>
    </location>
</feature>
<gene>
    <name evidence="8" type="primary">sctT</name>
    <name evidence="8" type="ORF">IAA31_06410</name>
</gene>
<dbReference type="PANTHER" id="PTHR30065">
    <property type="entry name" value="FLAGELLAR BIOSYNTHETIC PROTEIN FLIR"/>
    <property type="match status" value="1"/>
</dbReference>
<proteinExistence type="inferred from homology"/>
<dbReference type="Pfam" id="PF01311">
    <property type="entry name" value="Bac_export_1"/>
    <property type="match status" value="1"/>
</dbReference>
<evidence type="ECO:0000256" key="1">
    <source>
        <dbReference type="ARBA" id="ARBA00004651"/>
    </source>
</evidence>
<feature type="transmembrane region" description="Helical" evidence="7">
    <location>
        <begin position="88"/>
        <end position="111"/>
    </location>
</feature>
<dbReference type="Proteomes" id="UP000824150">
    <property type="component" value="Unassembled WGS sequence"/>
</dbReference>